<name>A0A2T0A984_RHOTO</name>
<comment type="caution">
    <text evidence="2">The sequence shown here is derived from an EMBL/GenBank/DDBJ whole genome shotgun (WGS) entry which is preliminary data.</text>
</comment>
<reference evidence="2 3" key="1">
    <citation type="journal article" date="2018" name="Elife">
        <title>Functional genomics of lipid metabolism in the oleaginous yeast Rhodosporidium toruloides.</title>
        <authorList>
            <person name="Coradetti S.T."/>
            <person name="Pinel D."/>
            <person name="Geiselman G."/>
            <person name="Ito M."/>
            <person name="Mondo S."/>
            <person name="Reilly M.C."/>
            <person name="Cheng Y.F."/>
            <person name="Bauer S."/>
            <person name="Grigoriev I."/>
            <person name="Gladden J.M."/>
            <person name="Simmons B.A."/>
            <person name="Brem R."/>
            <person name="Arkin A.P."/>
            <person name="Skerker J.M."/>
        </authorList>
    </citation>
    <scope>NUCLEOTIDE SEQUENCE [LARGE SCALE GENOMIC DNA]</scope>
    <source>
        <strain evidence="2 3">NBRC 0880</strain>
    </source>
</reference>
<proteinExistence type="predicted"/>
<gene>
    <name evidence="2" type="ORF">AAT19DRAFT_14927</name>
</gene>
<feature type="compositionally biased region" description="Basic and acidic residues" evidence="1">
    <location>
        <begin position="49"/>
        <end position="63"/>
    </location>
</feature>
<protein>
    <submittedName>
        <fullName evidence="2">Uncharacterized protein</fullName>
    </submittedName>
</protein>
<dbReference type="EMBL" id="LCTV02000006">
    <property type="protein sequence ID" value="PRQ74574.1"/>
    <property type="molecule type" value="Genomic_DNA"/>
</dbReference>
<evidence type="ECO:0000256" key="1">
    <source>
        <dbReference type="SAM" id="MobiDB-lite"/>
    </source>
</evidence>
<dbReference type="Proteomes" id="UP000239560">
    <property type="component" value="Unassembled WGS sequence"/>
</dbReference>
<evidence type="ECO:0000313" key="3">
    <source>
        <dbReference type="Proteomes" id="UP000239560"/>
    </source>
</evidence>
<evidence type="ECO:0000313" key="2">
    <source>
        <dbReference type="EMBL" id="PRQ74574.1"/>
    </source>
</evidence>
<feature type="region of interest" description="Disordered" evidence="1">
    <location>
        <begin position="25"/>
        <end position="199"/>
    </location>
</feature>
<feature type="compositionally biased region" description="Polar residues" evidence="1">
    <location>
        <begin position="169"/>
        <end position="199"/>
    </location>
</feature>
<sequence>MRRHCGSVEQQAAEGGCCVFLGESEGGSVSSDASALATPACVQHSSSEAFRELGRREADEGSEKSGWPRPSASGSVIAVPERASMKAEACAPSWNPAPAARPSPPKGNRRASSRLERANSDTALAWTAAASTNSPRRLLDASSATRTPRISRRRRSTEHPNFPPPNLVPSCSTRRTASAGSTVAASPVTASVQPQRRRI</sequence>
<dbReference type="AlphaFoldDB" id="A0A2T0A984"/>
<accession>A0A2T0A984</accession>
<organism evidence="2 3">
    <name type="scientific">Rhodotorula toruloides</name>
    <name type="common">Yeast</name>
    <name type="synonym">Rhodosporidium toruloides</name>
    <dbReference type="NCBI Taxonomy" id="5286"/>
    <lineage>
        <taxon>Eukaryota</taxon>
        <taxon>Fungi</taxon>
        <taxon>Dikarya</taxon>
        <taxon>Basidiomycota</taxon>
        <taxon>Pucciniomycotina</taxon>
        <taxon>Microbotryomycetes</taxon>
        <taxon>Sporidiobolales</taxon>
        <taxon>Sporidiobolaceae</taxon>
        <taxon>Rhodotorula</taxon>
    </lineage>
</organism>